<name>A0A0L9U4L9_PHAAN</name>
<reference evidence="3" key="1">
    <citation type="journal article" date="2015" name="Proc. Natl. Acad. Sci. U.S.A.">
        <title>Genome sequencing of adzuki bean (Vigna angularis) provides insight into high starch and low fat accumulation and domestication.</title>
        <authorList>
            <person name="Yang K."/>
            <person name="Tian Z."/>
            <person name="Chen C."/>
            <person name="Luo L."/>
            <person name="Zhao B."/>
            <person name="Wang Z."/>
            <person name="Yu L."/>
            <person name="Li Y."/>
            <person name="Sun Y."/>
            <person name="Li W."/>
            <person name="Chen Y."/>
            <person name="Li Y."/>
            <person name="Zhang Y."/>
            <person name="Ai D."/>
            <person name="Zhao J."/>
            <person name="Shang C."/>
            <person name="Ma Y."/>
            <person name="Wu B."/>
            <person name="Wang M."/>
            <person name="Gao L."/>
            <person name="Sun D."/>
            <person name="Zhang P."/>
            <person name="Guo F."/>
            <person name="Wang W."/>
            <person name="Li Y."/>
            <person name="Wang J."/>
            <person name="Varshney R.K."/>
            <person name="Wang J."/>
            <person name="Ling H.Q."/>
            <person name="Wan P."/>
        </authorList>
    </citation>
    <scope>NUCLEOTIDE SEQUENCE</scope>
    <source>
        <strain evidence="3">cv. Jingnong 6</strain>
    </source>
</reference>
<dbReference type="Proteomes" id="UP000053144">
    <property type="component" value="Chromosome 3"/>
</dbReference>
<dbReference type="EMBL" id="CM003373">
    <property type="protein sequence ID" value="KOM37735.1"/>
    <property type="molecule type" value="Genomic_DNA"/>
</dbReference>
<gene>
    <name evidence="2" type="ORF">LR48_Vigan03g111700</name>
</gene>
<keyword evidence="1" id="KW-0175">Coiled coil</keyword>
<evidence type="ECO:0000256" key="1">
    <source>
        <dbReference type="SAM" id="Coils"/>
    </source>
</evidence>
<protein>
    <submittedName>
        <fullName evidence="2">Uncharacterized protein</fullName>
    </submittedName>
</protein>
<dbReference type="AlphaFoldDB" id="A0A0L9U4L9"/>
<accession>A0A0L9U4L9</accession>
<proteinExistence type="predicted"/>
<evidence type="ECO:0000313" key="3">
    <source>
        <dbReference type="Proteomes" id="UP000053144"/>
    </source>
</evidence>
<dbReference type="Gramene" id="KOM37735">
    <property type="protein sequence ID" value="KOM37735"/>
    <property type="gene ID" value="LR48_Vigan03g111700"/>
</dbReference>
<sequence length="177" mass="20570">MKVPLSEKLPLSGGIAGEALSSKVVVIESYYFESMNDFAQETSRCQLLKRPGIVHPDCSPFTRHEDPPPRRFRKEYSALHSTLGNWDVRAELLAEKKIYEDLRAAMEQVLLAQDESDKKNNELQVELDEVKEELAETTDWLRDAWANYDRLVDECRQLKVVVDDKFMNNEKRRQKLV</sequence>
<feature type="coiled-coil region" evidence="1">
    <location>
        <begin position="102"/>
        <end position="140"/>
    </location>
</feature>
<organism evidence="2 3">
    <name type="scientific">Phaseolus angularis</name>
    <name type="common">Azuki bean</name>
    <name type="synonym">Vigna angularis</name>
    <dbReference type="NCBI Taxonomy" id="3914"/>
    <lineage>
        <taxon>Eukaryota</taxon>
        <taxon>Viridiplantae</taxon>
        <taxon>Streptophyta</taxon>
        <taxon>Embryophyta</taxon>
        <taxon>Tracheophyta</taxon>
        <taxon>Spermatophyta</taxon>
        <taxon>Magnoliopsida</taxon>
        <taxon>eudicotyledons</taxon>
        <taxon>Gunneridae</taxon>
        <taxon>Pentapetalae</taxon>
        <taxon>rosids</taxon>
        <taxon>fabids</taxon>
        <taxon>Fabales</taxon>
        <taxon>Fabaceae</taxon>
        <taxon>Papilionoideae</taxon>
        <taxon>50 kb inversion clade</taxon>
        <taxon>NPAAA clade</taxon>
        <taxon>indigoferoid/millettioid clade</taxon>
        <taxon>Phaseoleae</taxon>
        <taxon>Vigna</taxon>
    </lineage>
</organism>
<evidence type="ECO:0000313" key="2">
    <source>
        <dbReference type="EMBL" id="KOM37735.1"/>
    </source>
</evidence>